<evidence type="ECO:0000256" key="7">
    <source>
        <dbReference type="SAM" id="MobiDB-lite"/>
    </source>
</evidence>
<dbReference type="SMART" id="SM00356">
    <property type="entry name" value="ZnF_C3H1"/>
    <property type="match status" value="2"/>
</dbReference>
<dbReference type="PROSITE" id="PS50103">
    <property type="entry name" value="ZF_C3H1"/>
    <property type="match status" value="2"/>
</dbReference>
<dbReference type="Proteomes" id="UP000077051">
    <property type="component" value="Unassembled WGS sequence"/>
</dbReference>
<dbReference type="STRING" id="747725.A0A168JGM7"/>
<evidence type="ECO:0000256" key="3">
    <source>
        <dbReference type="ARBA" id="ARBA00022771"/>
    </source>
</evidence>
<feature type="region of interest" description="Disordered" evidence="7">
    <location>
        <begin position="46"/>
        <end position="146"/>
    </location>
</feature>
<dbReference type="InterPro" id="IPR036855">
    <property type="entry name" value="Znf_CCCH_sf"/>
</dbReference>
<evidence type="ECO:0000313" key="9">
    <source>
        <dbReference type="EMBL" id="OAD01163.1"/>
    </source>
</evidence>
<evidence type="ECO:0000256" key="5">
    <source>
        <dbReference type="PROSITE-ProRule" id="PRU00723"/>
    </source>
</evidence>
<dbReference type="InterPro" id="IPR000571">
    <property type="entry name" value="Znf_CCCH"/>
</dbReference>
<dbReference type="EMBL" id="AMYB01000006">
    <property type="protein sequence ID" value="OAD01163.1"/>
    <property type="molecule type" value="Genomic_DNA"/>
</dbReference>
<keyword evidence="2" id="KW-0677">Repeat</keyword>
<dbReference type="GO" id="GO:0003729">
    <property type="term" value="F:mRNA binding"/>
    <property type="evidence" value="ECO:0007669"/>
    <property type="project" value="InterPro"/>
</dbReference>
<evidence type="ECO:0000256" key="4">
    <source>
        <dbReference type="ARBA" id="ARBA00022833"/>
    </source>
</evidence>
<dbReference type="VEuPathDB" id="FungiDB:MUCCIDRAFT_165063"/>
<evidence type="ECO:0000259" key="8">
    <source>
        <dbReference type="PROSITE" id="PS50103"/>
    </source>
</evidence>
<keyword evidence="6" id="KW-0175">Coiled coil</keyword>
<dbReference type="FunFam" id="4.10.1000.10:FF:000002">
    <property type="entry name" value="Zinc finger protein 36, C3H1 type-like 1"/>
    <property type="match status" value="1"/>
</dbReference>
<evidence type="ECO:0000313" key="10">
    <source>
        <dbReference type="Proteomes" id="UP000077051"/>
    </source>
</evidence>
<feature type="compositionally biased region" description="Basic and acidic residues" evidence="7">
    <location>
        <begin position="95"/>
        <end position="106"/>
    </location>
</feature>
<protein>
    <submittedName>
        <fullName evidence="9">CCCH-type zinc finger transcription factor</fullName>
    </submittedName>
</protein>
<feature type="zinc finger region" description="C3H1-type" evidence="5">
    <location>
        <begin position="185"/>
        <end position="213"/>
    </location>
</feature>
<feature type="compositionally biased region" description="Basic residues" evidence="7">
    <location>
        <begin position="116"/>
        <end position="125"/>
    </location>
</feature>
<dbReference type="FunFam" id="4.10.1000.10:FF:000001">
    <property type="entry name" value="zinc finger CCCH domain-containing protein 15-like"/>
    <property type="match status" value="1"/>
</dbReference>
<evidence type="ECO:0000256" key="6">
    <source>
        <dbReference type="SAM" id="Coils"/>
    </source>
</evidence>
<feature type="coiled-coil region" evidence="6">
    <location>
        <begin position="220"/>
        <end position="260"/>
    </location>
</feature>
<dbReference type="GO" id="GO:0008270">
    <property type="term" value="F:zinc ion binding"/>
    <property type="evidence" value="ECO:0007669"/>
    <property type="project" value="UniProtKB-KW"/>
</dbReference>
<keyword evidence="3 5" id="KW-0863">Zinc-finger</keyword>
<dbReference type="InterPro" id="IPR045877">
    <property type="entry name" value="ZFP36-like"/>
</dbReference>
<accession>A0A168JGM7</accession>
<sequence length="389" mass="44909">MNNPHILSVSPRTAFGLHFAKEHQISNSYEEIDERLFDNYLEISGRKNSKSSSLGSSDVSPCLSEEDSDSSHYQHKQSAIRGGRKTMKSPNNNQKKRETKNCKKEELDSDNESIRSSKKSPKSINKKSSVSTSPNNQDESEKKQKSLYKTELCRNWEETNHCRYGMKCQYAHGAADLREIDRHPKYKTQKCRTFHQTGACPYGARCTFRHFNLPGDALEMKNLEKEEEEKRQKDEAAAAAAAAAEKIKHEKQELASMKQEERSSIFSAENKKLLQQNWFLDSNNVSPLTGLESNGFPRRNMMMNQFNNSFDPEDSLLPSNAESLLPHELLFDLESPEEEEQHQPARCPLRNYVNLPSFSNFQVPHHLPPQHHQQQQQQECKTFFRPWLF</sequence>
<reference evidence="9 10" key="1">
    <citation type="submission" date="2015-06" db="EMBL/GenBank/DDBJ databases">
        <title>Expansion of signal transduction pathways in fungi by whole-genome duplication.</title>
        <authorList>
            <consortium name="DOE Joint Genome Institute"/>
            <person name="Corrochano L.M."/>
            <person name="Kuo A."/>
            <person name="Marcet-Houben M."/>
            <person name="Polaino S."/>
            <person name="Salamov A."/>
            <person name="Villalobos J.M."/>
            <person name="Alvarez M.I."/>
            <person name="Avalos J."/>
            <person name="Benito E.P."/>
            <person name="Benoit I."/>
            <person name="Burger G."/>
            <person name="Camino L.P."/>
            <person name="Canovas D."/>
            <person name="Cerda-Olmedo E."/>
            <person name="Cheng J.-F."/>
            <person name="Dominguez A."/>
            <person name="Elias M."/>
            <person name="Eslava A.P."/>
            <person name="Glaser F."/>
            <person name="Grimwood J."/>
            <person name="Gutierrez G."/>
            <person name="Heitman J."/>
            <person name="Henrissat B."/>
            <person name="Iturriaga E.A."/>
            <person name="Lang B.F."/>
            <person name="Lavin J.L."/>
            <person name="Lee S."/>
            <person name="Li W."/>
            <person name="Lindquist E."/>
            <person name="Lopez-Garcia S."/>
            <person name="Luque E.M."/>
            <person name="Marcos A.T."/>
            <person name="Martin J."/>
            <person name="Mccluskey K."/>
            <person name="Medina H.R."/>
            <person name="Miralles-Duran A."/>
            <person name="Miyazaki A."/>
            <person name="Munoz-Torres E."/>
            <person name="Oguiza J.A."/>
            <person name="Ohm R."/>
            <person name="Olmedo M."/>
            <person name="Orejas M."/>
            <person name="Ortiz-Castellanos L."/>
            <person name="Pisabarro A.G."/>
            <person name="Rodriguez-Romero J."/>
            <person name="Ruiz-Herrera J."/>
            <person name="Ruiz-Vazquez R."/>
            <person name="Sanz C."/>
            <person name="Schackwitz W."/>
            <person name="Schmutz J."/>
            <person name="Shahriari M."/>
            <person name="Shelest E."/>
            <person name="Silva-Franco F."/>
            <person name="Soanes D."/>
            <person name="Syed K."/>
            <person name="Tagua V.G."/>
            <person name="Talbot N.J."/>
            <person name="Thon M."/>
            <person name="De Vries R.P."/>
            <person name="Wiebenga A."/>
            <person name="Yadav J.S."/>
            <person name="Braun E.L."/>
            <person name="Baker S."/>
            <person name="Garre V."/>
            <person name="Horwitz B."/>
            <person name="Torres-Martinez S."/>
            <person name="Idnurm A."/>
            <person name="Herrera-Estrella A."/>
            <person name="Gabaldon T."/>
            <person name="Grigoriev I.V."/>
        </authorList>
    </citation>
    <scope>NUCLEOTIDE SEQUENCE [LARGE SCALE GENOMIC DNA]</scope>
    <source>
        <strain evidence="9 10">CBS 277.49</strain>
    </source>
</reference>
<name>A0A168JGM7_MUCCL</name>
<keyword evidence="1 5" id="KW-0479">Metal-binding</keyword>
<dbReference type="Pfam" id="PF00642">
    <property type="entry name" value="zf-CCCH"/>
    <property type="match status" value="2"/>
</dbReference>
<dbReference type="AlphaFoldDB" id="A0A168JGM7"/>
<dbReference type="Gene3D" id="4.10.1000.10">
    <property type="entry name" value="Zinc finger, CCCH-type"/>
    <property type="match status" value="2"/>
</dbReference>
<dbReference type="SUPFAM" id="SSF90229">
    <property type="entry name" value="CCCH zinc finger"/>
    <property type="match status" value="2"/>
</dbReference>
<evidence type="ECO:0000256" key="1">
    <source>
        <dbReference type="ARBA" id="ARBA00022723"/>
    </source>
</evidence>
<feature type="zinc finger region" description="C3H1-type" evidence="5">
    <location>
        <begin position="147"/>
        <end position="175"/>
    </location>
</feature>
<feature type="domain" description="C3H1-type" evidence="8">
    <location>
        <begin position="147"/>
        <end position="175"/>
    </location>
</feature>
<evidence type="ECO:0000256" key="2">
    <source>
        <dbReference type="ARBA" id="ARBA00022737"/>
    </source>
</evidence>
<comment type="caution">
    <text evidence="9">The sequence shown here is derived from an EMBL/GenBank/DDBJ whole genome shotgun (WGS) entry which is preliminary data.</text>
</comment>
<gene>
    <name evidence="9" type="ORF">MUCCIDRAFT_165063</name>
</gene>
<dbReference type="PANTHER" id="PTHR12547">
    <property type="entry name" value="CCCH ZINC FINGER/TIS11-RELATED"/>
    <property type="match status" value="1"/>
</dbReference>
<feature type="domain" description="C3H1-type" evidence="8">
    <location>
        <begin position="185"/>
        <end position="213"/>
    </location>
</feature>
<dbReference type="OrthoDB" id="410307at2759"/>
<organism evidence="9 10">
    <name type="scientific">Mucor lusitanicus CBS 277.49</name>
    <dbReference type="NCBI Taxonomy" id="747725"/>
    <lineage>
        <taxon>Eukaryota</taxon>
        <taxon>Fungi</taxon>
        <taxon>Fungi incertae sedis</taxon>
        <taxon>Mucoromycota</taxon>
        <taxon>Mucoromycotina</taxon>
        <taxon>Mucoromycetes</taxon>
        <taxon>Mucorales</taxon>
        <taxon>Mucorineae</taxon>
        <taxon>Mucoraceae</taxon>
        <taxon>Mucor</taxon>
    </lineage>
</organism>
<proteinExistence type="predicted"/>
<keyword evidence="10" id="KW-1185">Reference proteome</keyword>
<dbReference type="PANTHER" id="PTHR12547:SF18">
    <property type="entry name" value="PROTEIN TIS11"/>
    <property type="match status" value="1"/>
</dbReference>
<keyword evidence="4 5" id="KW-0862">Zinc</keyword>
<feature type="compositionally biased region" description="Low complexity" evidence="7">
    <location>
        <begin position="50"/>
        <end position="63"/>
    </location>
</feature>